<keyword evidence="3" id="KW-1185">Reference proteome</keyword>
<name>A0A4Q7V5Y3_PSEST</name>
<comment type="caution">
    <text evidence="2">The sequence shown here is derived from an EMBL/GenBank/DDBJ whole genome shotgun (WGS) entry which is preliminary data.</text>
</comment>
<dbReference type="AlphaFoldDB" id="A0A4Q7V5Y3"/>
<feature type="compositionally biased region" description="Polar residues" evidence="1">
    <location>
        <begin position="222"/>
        <end position="252"/>
    </location>
</feature>
<gene>
    <name evidence="2" type="ORF">EV383_6107</name>
</gene>
<feature type="compositionally biased region" description="Basic and acidic residues" evidence="1">
    <location>
        <begin position="87"/>
        <end position="105"/>
    </location>
</feature>
<dbReference type="EMBL" id="SHKL01000001">
    <property type="protein sequence ID" value="RZT89148.1"/>
    <property type="molecule type" value="Genomic_DNA"/>
</dbReference>
<reference evidence="2 3" key="1">
    <citation type="submission" date="2019-02" db="EMBL/GenBank/DDBJ databases">
        <title>Sequencing the genomes of 1000 actinobacteria strains.</title>
        <authorList>
            <person name="Klenk H.-P."/>
        </authorList>
    </citation>
    <scope>NUCLEOTIDE SEQUENCE [LARGE SCALE GENOMIC DNA]</scope>
    <source>
        <strain evidence="2 3">DSM 45779</strain>
    </source>
</reference>
<accession>A0A4Q7V5Y3</accession>
<dbReference type="OrthoDB" id="3683774at2"/>
<feature type="region of interest" description="Disordered" evidence="1">
    <location>
        <begin position="79"/>
        <end position="105"/>
    </location>
</feature>
<feature type="compositionally biased region" description="Basic and acidic residues" evidence="1">
    <location>
        <begin position="253"/>
        <end position="278"/>
    </location>
</feature>
<evidence type="ECO:0000313" key="3">
    <source>
        <dbReference type="Proteomes" id="UP000291591"/>
    </source>
</evidence>
<protein>
    <submittedName>
        <fullName evidence="2">Uncharacterized protein</fullName>
    </submittedName>
</protein>
<evidence type="ECO:0000313" key="2">
    <source>
        <dbReference type="EMBL" id="RZT89148.1"/>
    </source>
</evidence>
<sequence length="278" mass="29432">MAENLTLIDFIRELLGLEGESKAIELRDFYQQNPQAALNEYGLGHLSPEDVNDAITLVQDNDTVSFDRNYDTGFDWKDGGWGSPAGRHHEDGGKDHGGDWGHKGGHDTAVREHVTNNHVTNNIDDRDTIIDQSVNQNIDTDGGDFRQTIDNNSVNATGDGSVAAGDDINGSTITTGSGNVVGNGNQVVSGDDNTTAFGSGSAVKGVSVDDGSAFSANGPASVDNSTNGSHNQSWSEDNDYSSTSDSGNVDTDNSVHTHLENNSETHVGSHNDTDLHFG</sequence>
<organism evidence="2 3">
    <name type="scientific">Pseudonocardia sediminis</name>
    <dbReference type="NCBI Taxonomy" id="1397368"/>
    <lineage>
        <taxon>Bacteria</taxon>
        <taxon>Bacillati</taxon>
        <taxon>Actinomycetota</taxon>
        <taxon>Actinomycetes</taxon>
        <taxon>Pseudonocardiales</taxon>
        <taxon>Pseudonocardiaceae</taxon>
        <taxon>Pseudonocardia</taxon>
    </lineage>
</organism>
<feature type="region of interest" description="Disordered" evidence="1">
    <location>
        <begin position="214"/>
        <end position="278"/>
    </location>
</feature>
<proteinExistence type="predicted"/>
<dbReference type="Proteomes" id="UP000291591">
    <property type="component" value="Unassembled WGS sequence"/>
</dbReference>
<evidence type="ECO:0000256" key="1">
    <source>
        <dbReference type="SAM" id="MobiDB-lite"/>
    </source>
</evidence>
<dbReference type="RefSeq" id="WP_130293482.1">
    <property type="nucleotide sequence ID" value="NZ_SHKL01000001.1"/>
</dbReference>